<proteinExistence type="inferred from homology"/>
<evidence type="ECO:0000256" key="4">
    <source>
        <dbReference type="ARBA" id="ARBA00023098"/>
    </source>
</evidence>
<accession>A0AAN9FUG2</accession>
<organism evidence="6 7">
    <name type="scientific">Clitoria ternatea</name>
    <name type="common">Butterfly pea</name>
    <dbReference type="NCBI Taxonomy" id="43366"/>
    <lineage>
        <taxon>Eukaryota</taxon>
        <taxon>Viridiplantae</taxon>
        <taxon>Streptophyta</taxon>
        <taxon>Embryophyta</taxon>
        <taxon>Tracheophyta</taxon>
        <taxon>Spermatophyta</taxon>
        <taxon>Magnoliopsida</taxon>
        <taxon>eudicotyledons</taxon>
        <taxon>Gunneridae</taxon>
        <taxon>Pentapetalae</taxon>
        <taxon>rosids</taxon>
        <taxon>fabids</taxon>
        <taxon>Fabales</taxon>
        <taxon>Fabaceae</taxon>
        <taxon>Papilionoideae</taxon>
        <taxon>50 kb inversion clade</taxon>
        <taxon>NPAAA clade</taxon>
        <taxon>indigoferoid/millettioid clade</taxon>
        <taxon>Phaseoleae</taxon>
        <taxon>Clitoria</taxon>
    </lineage>
</organism>
<keyword evidence="4" id="KW-0443">Lipid metabolism</keyword>
<dbReference type="InterPro" id="IPR036514">
    <property type="entry name" value="SGNH_hydro_sf"/>
</dbReference>
<evidence type="ECO:0008006" key="8">
    <source>
        <dbReference type="Google" id="ProtNLM"/>
    </source>
</evidence>
<evidence type="ECO:0000256" key="1">
    <source>
        <dbReference type="ARBA" id="ARBA00008668"/>
    </source>
</evidence>
<evidence type="ECO:0000256" key="2">
    <source>
        <dbReference type="ARBA" id="ARBA00022801"/>
    </source>
</evidence>
<evidence type="ECO:0000313" key="7">
    <source>
        <dbReference type="Proteomes" id="UP001359559"/>
    </source>
</evidence>
<dbReference type="EMBL" id="JAYKXN010000006">
    <property type="protein sequence ID" value="KAK7279555.1"/>
    <property type="molecule type" value="Genomic_DNA"/>
</dbReference>
<gene>
    <name evidence="6" type="ORF">RJT34_24608</name>
</gene>
<evidence type="ECO:0000313" key="6">
    <source>
        <dbReference type="EMBL" id="KAK7279555.1"/>
    </source>
</evidence>
<dbReference type="Proteomes" id="UP001359559">
    <property type="component" value="Unassembled WGS sequence"/>
</dbReference>
<keyword evidence="3" id="KW-0442">Lipid degradation</keyword>
<name>A0AAN9FUG2_CLITE</name>
<feature type="signal peptide" evidence="5">
    <location>
        <begin position="1"/>
        <end position="23"/>
    </location>
</feature>
<dbReference type="GO" id="GO:0016788">
    <property type="term" value="F:hydrolase activity, acting on ester bonds"/>
    <property type="evidence" value="ECO:0007669"/>
    <property type="project" value="InterPro"/>
</dbReference>
<dbReference type="AlphaFoldDB" id="A0AAN9FUG2"/>
<dbReference type="Pfam" id="PF00657">
    <property type="entry name" value="Lipase_GDSL"/>
    <property type="match status" value="1"/>
</dbReference>
<reference evidence="6 7" key="1">
    <citation type="submission" date="2024-01" db="EMBL/GenBank/DDBJ databases">
        <title>The genomes of 5 underutilized Papilionoideae crops provide insights into root nodulation and disease resistance.</title>
        <authorList>
            <person name="Yuan L."/>
        </authorList>
    </citation>
    <scope>NUCLEOTIDE SEQUENCE [LARGE SCALE GENOMIC DNA]</scope>
    <source>
        <strain evidence="6">LY-2023</strain>
        <tissue evidence="6">Leaf</tissue>
    </source>
</reference>
<dbReference type="GO" id="GO:0016042">
    <property type="term" value="P:lipid catabolic process"/>
    <property type="evidence" value="ECO:0007669"/>
    <property type="project" value="UniProtKB-KW"/>
</dbReference>
<evidence type="ECO:0000256" key="5">
    <source>
        <dbReference type="SAM" id="SignalP"/>
    </source>
</evidence>
<protein>
    <recommendedName>
        <fullName evidence="8">GDSL esterase/lipase At5g03610-like</fullName>
    </recommendedName>
</protein>
<keyword evidence="2" id="KW-0378">Hydrolase</keyword>
<comment type="caution">
    <text evidence="6">The sequence shown here is derived from an EMBL/GenBank/DDBJ whole genome shotgun (WGS) entry which is preliminary data.</text>
</comment>
<evidence type="ECO:0000256" key="3">
    <source>
        <dbReference type="ARBA" id="ARBA00022963"/>
    </source>
</evidence>
<dbReference type="InterPro" id="IPR001087">
    <property type="entry name" value="GDSL"/>
</dbReference>
<feature type="chain" id="PRO_5042857399" description="GDSL esterase/lipase At5g03610-like" evidence="5">
    <location>
        <begin position="24"/>
        <end position="344"/>
    </location>
</feature>
<dbReference type="Gene3D" id="3.40.50.1110">
    <property type="entry name" value="SGNH hydrolase"/>
    <property type="match status" value="1"/>
</dbReference>
<sequence>MVSQTPPVIAMLLFLFILTEVEGAKKSSKVKLFVFGDSYVDTGNFLNSASYKPPSGITFPGNPSGRFSNGRVLTDYLASFLKIKTPTPYMLRNWSEIEFGMNFAHGGTGILDTLVDGPNMTVQIDSFENLVKQKVFTKLDLQSSVALVHAGGNDYAAFLQRNHANIKDIRVFTASLMKQMSINLVRIHSLGINKIGVGLLEPIGCMPPLTMASSYDKCIEPFNLVSQNHSQMLLQTLQQLNKQMGKSVFVTLDLYNSFLSIIATMQKNRVENSTLMNPLQPCCEGVSLENYCGNVDEKGAKKYRLCEKPEVSFFWEGVHLSQNGWHAVYMILQSSLRKLKGKSF</sequence>
<dbReference type="SUPFAM" id="SSF52266">
    <property type="entry name" value="SGNH hydrolase"/>
    <property type="match status" value="1"/>
</dbReference>
<dbReference type="PANTHER" id="PTHR46020:SF4">
    <property type="entry name" value="OS04G0650200 PROTEIN"/>
    <property type="match status" value="1"/>
</dbReference>
<dbReference type="PANTHER" id="PTHR46020">
    <property type="entry name" value="OSJNBB0059K02.9 PROTEIN"/>
    <property type="match status" value="1"/>
</dbReference>
<comment type="similarity">
    <text evidence="1">Belongs to the 'GDSL' lipolytic enzyme family.</text>
</comment>
<keyword evidence="7" id="KW-1185">Reference proteome</keyword>
<keyword evidence="5" id="KW-0732">Signal</keyword>